<comment type="caution">
    <text evidence="3">The sequence shown here is derived from an EMBL/GenBank/DDBJ whole genome shotgun (WGS) entry which is preliminary data.</text>
</comment>
<name>A0ABP5LLN5_9ACTN</name>
<dbReference type="SUPFAM" id="SSF140453">
    <property type="entry name" value="EsxAB dimer-like"/>
    <property type="match status" value="1"/>
</dbReference>
<dbReference type="Proteomes" id="UP001501020">
    <property type="component" value="Unassembled WGS sequence"/>
</dbReference>
<evidence type="ECO:0000256" key="2">
    <source>
        <dbReference type="SAM" id="MobiDB-lite"/>
    </source>
</evidence>
<feature type="compositionally biased region" description="Gly residues" evidence="2">
    <location>
        <begin position="355"/>
        <end position="369"/>
    </location>
</feature>
<sequence>MTLHPYEPGIRPGSLGHGDPAQYDYLTIKSFFANAKPADLEGLQQAYISLQSALQDLEQRLGQHTKRLNQIWDGDAQQAGTSEVKQLTENAATLAKASGQFGTAMSSGAAALRNPPRIPPPTGPAASVPGLLGEAAATPADNKAAQEALAKTNASLASAFDQIPSALALSQDLDLGDTPYLSGGSGTGAPGMTSAAGGGNARAGVPAGGTSTSSNGGSASASPSMSSPERLTDPRPIRLLPGDGPRTPVPTPSHGSPTNLAGSMPGVGQNPGVAPGAPATTPPVGDGGAAPGLGQVPPAGGGQAGPLPSKGAQPRPTSEAQTGVGRPRLSTPTDSPESQIGRPVLGGASRLSPGGVIGGKGFNGMGGIGQESLEPYGAAGGPKQVGADGVLRNSALRPAAGSAGMPTAEARPGSAGTGFPMTGGMGGGAREVERSRNTSMLEDDDLWRDETEVSPRVLGKFDQSMRNPEHGS</sequence>
<feature type="coiled-coil region" evidence="1">
    <location>
        <begin position="40"/>
        <end position="67"/>
    </location>
</feature>
<protein>
    <recommendedName>
        <fullName evidence="5">WXG100 family type VII secretion target</fullName>
    </recommendedName>
</protein>
<feature type="compositionally biased region" description="Low complexity" evidence="2">
    <location>
        <begin position="271"/>
        <end position="284"/>
    </location>
</feature>
<dbReference type="EMBL" id="BAAAMR010000053">
    <property type="protein sequence ID" value="GAA2149720.1"/>
    <property type="molecule type" value="Genomic_DNA"/>
</dbReference>
<accession>A0ABP5LLN5</accession>
<gene>
    <name evidence="3" type="ORF">GCM10009727_53430</name>
</gene>
<evidence type="ECO:0000313" key="3">
    <source>
        <dbReference type="EMBL" id="GAA2149720.1"/>
    </source>
</evidence>
<feature type="compositionally biased region" description="Low complexity" evidence="2">
    <location>
        <begin position="208"/>
        <end position="228"/>
    </location>
</feature>
<reference evidence="4" key="1">
    <citation type="journal article" date="2019" name="Int. J. Syst. Evol. Microbiol.">
        <title>The Global Catalogue of Microorganisms (GCM) 10K type strain sequencing project: providing services to taxonomists for standard genome sequencing and annotation.</title>
        <authorList>
            <consortium name="The Broad Institute Genomics Platform"/>
            <consortium name="The Broad Institute Genome Sequencing Center for Infectious Disease"/>
            <person name="Wu L."/>
            <person name="Ma J."/>
        </authorList>
    </citation>
    <scope>NUCLEOTIDE SEQUENCE [LARGE SCALE GENOMIC DNA]</scope>
    <source>
        <strain evidence="4">JCM 13850</strain>
    </source>
</reference>
<keyword evidence="4" id="KW-1185">Reference proteome</keyword>
<evidence type="ECO:0000313" key="4">
    <source>
        <dbReference type="Proteomes" id="UP001501020"/>
    </source>
</evidence>
<proteinExistence type="predicted"/>
<evidence type="ECO:0000256" key="1">
    <source>
        <dbReference type="SAM" id="Coils"/>
    </source>
</evidence>
<feature type="region of interest" description="Disordered" evidence="2">
    <location>
        <begin position="181"/>
        <end position="472"/>
    </location>
</feature>
<dbReference type="InterPro" id="IPR036689">
    <property type="entry name" value="ESAT-6-like_sf"/>
</dbReference>
<evidence type="ECO:0008006" key="5">
    <source>
        <dbReference type="Google" id="ProtNLM"/>
    </source>
</evidence>
<organism evidence="3 4">
    <name type="scientific">Actinomadura napierensis</name>
    <dbReference type="NCBI Taxonomy" id="267854"/>
    <lineage>
        <taxon>Bacteria</taxon>
        <taxon>Bacillati</taxon>
        <taxon>Actinomycetota</taxon>
        <taxon>Actinomycetes</taxon>
        <taxon>Streptosporangiales</taxon>
        <taxon>Thermomonosporaceae</taxon>
        <taxon>Actinomadura</taxon>
    </lineage>
</organism>
<keyword evidence="1" id="KW-0175">Coiled coil</keyword>